<feature type="transmembrane region" description="Helical" evidence="6">
    <location>
        <begin position="95"/>
        <end position="114"/>
    </location>
</feature>
<evidence type="ECO:0000259" key="7">
    <source>
        <dbReference type="PROSITE" id="PS50850"/>
    </source>
</evidence>
<accession>A0A1E7YUC6</accession>
<dbReference type="Pfam" id="PF07690">
    <property type="entry name" value="MFS_1"/>
    <property type="match status" value="1"/>
</dbReference>
<feature type="transmembrane region" description="Helical" evidence="6">
    <location>
        <begin position="323"/>
        <end position="343"/>
    </location>
</feature>
<dbReference type="GO" id="GO:0022857">
    <property type="term" value="F:transmembrane transporter activity"/>
    <property type="evidence" value="ECO:0007669"/>
    <property type="project" value="InterPro"/>
</dbReference>
<dbReference type="PROSITE" id="PS50850">
    <property type="entry name" value="MFS"/>
    <property type="match status" value="1"/>
</dbReference>
<comment type="caution">
    <text evidence="8">The sequence shown here is derived from an EMBL/GenBank/DDBJ whole genome shotgun (WGS) entry which is preliminary data.</text>
</comment>
<feature type="transmembrane region" description="Helical" evidence="6">
    <location>
        <begin position="120"/>
        <end position="143"/>
    </location>
</feature>
<evidence type="ECO:0000313" key="9">
    <source>
        <dbReference type="Proteomes" id="UP000175707"/>
    </source>
</evidence>
<keyword evidence="5 6" id="KW-0472">Membrane</keyword>
<evidence type="ECO:0000256" key="6">
    <source>
        <dbReference type="SAM" id="Phobius"/>
    </source>
</evidence>
<sequence>MFFSRRQNVRFLYRRRLAGIHSAPDRFLALNVAIGLEHFLVLFNGGAYLPMIPRIIGSLGRNPLYGDWSQDLYFLALGLGLPLGRWVSQRHGDRNGLLFCLATIFLASFVSATTRDYLPFLAARIVAGLAGGLSIPLSLNILLRHYHSDARSFGLFLWGLAAITPFALGPFLGGWIVDSWGWRWLFTLNLPVLLLSFLGIWLWEPPAAKGEPASMDWLGYALLVASLLSLEMLCNLGSKDDWWRASEIRLLAALTLVLGLTAIWWLRRQRLPAVDLGSFRYANFRVAAIGIFVTALVFQGTLALLIVQYQLSFGYSARAIGEILLSLAIFAPVGATFTHWYLGRFDPRPLAVASLLLLAAGAFWLCSYDLPVSPSSIAEPPMLVGLGLGGAFGSWARIGLWGLSGPAEQRAALTLNLLRSTGQAMGIPLVAALWERRLDLHRHFLVEVRGSNLSFWNTAQRHFAHLPGILAESIRQHAAMLAFNEIFYLAAWIFLVLALWSILARVPRERSTESVAEQTAIAELVEP</sequence>
<proteinExistence type="predicted"/>
<dbReference type="Gene3D" id="1.20.1250.20">
    <property type="entry name" value="MFS general substrate transporter like domains"/>
    <property type="match status" value="1"/>
</dbReference>
<dbReference type="OMA" id="WAFRIQV"/>
<evidence type="ECO:0000313" key="8">
    <source>
        <dbReference type="EMBL" id="OFC56234.1"/>
    </source>
</evidence>
<feature type="transmembrane region" description="Helical" evidence="6">
    <location>
        <begin position="27"/>
        <end position="52"/>
    </location>
</feature>
<keyword evidence="4 6" id="KW-1133">Transmembrane helix</keyword>
<dbReference type="Gene3D" id="1.20.1720.10">
    <property type="entry name" value="Multidrug resistance protein D"/>
    <property type="match status" value="1"/>
</dbReference>
<feature type="transmembrane region" description="Helical" evidence="6">
    <location>
        <begin position="215"/>
        <end position="233"/>
    </location>
</feature>
<comment type="subcellular location">
    <subcellularLocation>
        <location evidence="1">Membrane</location>
        <topology evidence="1">Multi-pass membrane protein</topology>
    </subcellularLocation>
</comment>
<evidence type="ECO:0000256" key="1">
    <source>
        <dbReference type="ARBA" id="ARBA00004141"/>
    </source>
</evidence>
<feature type="transmembrane region" description="Helical" evidence="6">
    <location>
        <begin position="350"/>
        <end position="370"/>
    </location>
</feature>
<dbReference type="SUPFAM" id="SSF103473">
    <property type="entry name" value="MFS general substrate transporter"/>
    <property type="match status" value="1"/>
</dbReference>
<dbReference type="GO" id="GO:0016020">
    <property type="term" value="C:membrane"/>
    <property type="evidence" value="ECO:0007669"/>
    <property type="project" value="UniProtKB-SubCell"/>
</dbReference>
<keyword evidence="3 6" id="KW-0812">Transmembrane</keyword>
<dbReference type="PATRIC" id="fig|33059.14.peg.1599"/>
<dbReference type="AlphaFoldDB" id="A0A1E7YUC6"/>
<dbReference type="InterPro" id="IPR011701">
    <property type="entry name" value="MFS"/>
</dbReference>
<dbReference type="EMBL" id="LZYH01000641">
    <property type="protein sequence ID" value="OFC56234.1"/>
    <property type="molecule type" value="Genomic_DNA"/>
</dbReference>
<feature type="transmembrane region" description="Helical" evidence="6">
    <location>
        <begin position="72"/>
        <end position="88"/>
    </location>
</feature>
<feature type="transmembrane region" description="Helical" evidence="6">
    <location>
        <begin position="382"/>
        <end position="403"/>
    </location>
</feature>
<organism evidence="8 9">
    <name type="scientific">Acidithiobacillus caldus</name>
    <dbReference type="NCBI Taxonomy" id="33059"/>
    <lineage>
        <taxon>Bacteria</taxon>
        <taxon>Pseudomonadati</taxon>
        <taxon>Pseudomonadota</taxon>
        <taxon>Acidithiobacillia</taxon>
        <taxon>Acidithiobacillales</taxon>
        <taxon>Acidithiobacillaceae</taxon>
        <taxon>Acidithiobacillus</taxon>
    </lineage>
</organism>
<name>A0A1E7YUC6_9PROT</name>
<dbReference type="Proteomes" id="UP000175707">
    <property type="component" value="Unassembled WGS sequence"/>
</dbReference>
<evidence type="ECO:0000256" key="4">
    <source>
        <dbReference type="ARBA" id="ARBA00022989"/>
    </source>
</evidence>
<reference evidence="8 9" key="1">
    <citation type="submission" date="2016-06" db="EMBL/GenBank/DDBJ databases">
        <title>Gene turnover analysis identifies the evolutionary adaptation of the extremophile Acidithiobacillus caldus.</title>
        <authorList>
            <person name="Zhang X."/>
        </authorList>
    </citation>
    <scope>NUCLEOTIDE SEQUENCE [LARGE SCALE GENOMIC DNA]</scope>
    <source>
        <strain evidence="8 9">S1</strain>
    </source>
</reference>
<dbReference type="InterPro" id="IPR020846">
    <property type="entry name" value="MFS_dom"/>
</dbReference>
<evidence type="ECO:0000256" key="2">
    <source>
        <dbReference type="ARBA" id="ARBA00022448"/>
    </source>
</evidence>
<dbReference type="InterPro" id="IPR036259">
    <property type="entry name" value="MFS_trans_sf"/>
</dbReference>
<feature type="transmembrane region" description="Helical" evidence="6">
    <location>
        <begin position="248"/>
        <end position="266"/>
    </location>
</feature>
<protein>
    <submittedName>
        <fullName evidence="8">Multidrug transporter</fullName>
    </submittedName>
</protein>
<feature type="transmembrane region" description="Helical" evidence="6">
    <location>
        <begin position="182"/>
        <end position="203"/>
    </location>
</feature>
<feature type="transmembrane region" description="Helical" evidence="6">
    <location>
        <begin position="286"/>
        <end position="311"/>
    </location>
</feature>
<gene>
    <name evidence="8" type="ORF">BAE30_09995</name>
</gene>
<evidence type="ECO:0000256" key="3">
    <source>
        <dbReference type="ARBA" id="ARBA00022692"/>
    </source>
</evidence>
<feature type="domain" description="Major facilitator superfamily (MFS) profile" evidence="7">
    <location>
        <begin position="30"/>
        <end position="509"/>
    </location>
</feature>
<feature type="transmembrane region" description="Helical" evidence="6">
    <location>
        <begin position="155"/>
        <end position="176"/>
    </location>
</feature>
<feature type="transmembrane region" description="Helical" evidence="6">
    <location>
        <begin position="486"/>
        <end position="504"/>
    </location>
</feature>
<keyword evidence="2" id="KW-0813">Transport</keyword>
<dbReference type="PANTHER" id="PTHR42718">
    <property type="entry name" value="MAJOR FACILITATOR SUPERFAMILY MULTIDRUG TRANSPORTER MFSC"/>
    <property type="match status" value="1"/>
</dbReference>
<evidence type="ECO:0000256" key="5">
    <source>
        <dbReference type="ARBA" id="ARBA00023136"/>
    </source>
</evidence>
<dbReference type="PANTHER" id="PTHR42718:SF9">
    <property type="entry name" value="MAJOR FACILITATOR SUPERFAMILY MULTIDRUG TRANSPORTER MFSC"/>
    <property type="match status" value="1"/>
</dbReference>